<accession>A0A2S6MWC7</accession>
<dbReference type="EMBL" id="NHSJ01000132">
    <property type="protein sequence ID" value="PPQ26666.1"/>
    <property type="molecule type" value="Genomic_DNA"/>
</dbReference>
<proteinExistence type="predicted"/>
<comment type="caution">
    <text evidence="2">The sequence shown here is derived from an EMBL/GenBank/DDBJ whole genome shotgun (WGS) entry which is preliminary data.</text>
</comment>
<feature type="compositionally biased region" description="Polar residues" evidence="1">
    <location>
        <begin position="1"/>
        <end position="11"/>
    </location>
</feature>
<name>A0A2S6MWC7_9HYPH</name>
<evidence type="ECO:0000313" key="3">
    <source>
        <dbReference type="Proteomes" id="UP000239089"/>
    </source>
</evidence>
<dbReference type="AlphaFoldDB" id="A0A2S6MWC7"/>
<protein>
    <submittedName>
        <fullName evidence="2">Uncharacterized protein</fullName>
    </submittedName>
</protein>
<keyword evidence="3" id="KW-1185">Reference proteome</keyword>
<evidence type="ECO:0000256" key="1">
    <source>
        <dbReference type="SAM" id="MobiDB-lite"/>
    </source>
</evidence>
<dbReference type="Proteomes" id="UP000239089">
    <property type="component" value="Unassembled WGS sequence"/>
</dbReference>
<feature type="region of interest" description="Disordered" evidence="1">
    <location>
        <begin position="1"/>
        <end position="25"/>
    </location>
</feature>
<evidence type="ECO:0000313" key="2">
    <source>
        <dbReference type="EMBL" id="PPQ26666.1"/>
    </source>
</evidence>
<dbReference type="RefSeq" id="WP_146090143.1">
    <property type="nucleotide sequence ID" value="NZ_JACIGC010000022.1"/>
</dbReference>
<organism evidence="2 3">
    <name type="scientific">Rhodoblastus sphagnicola</name>
    <dbReference type="NCBI Taxonomy" id="333368"/>
    <lineage>
        <taxon>Bacteria</taxon>
        <taxon>Pseudomonadati</taxon>
        <taxon>Pseudomonadota</taxon>
        <taxon>Alphaproteobacteria</taxon>
        <taxon>Hyphomicrobiales</taxon>
        <taxon>Rhodoblastaceae</taxon>
        <taxon>Rhodoblastus</taxon>
    </lineage>
</organism>
<reference evidence="2 3" key="1">
    <citation type="journal article" date="2018" name="Arch. Microbiol.">
        <title>New insights into the metabolic potential of the phototrophic purple bacterium Rhodopila globiformis DSM 161(T) from its draft genome sequence and evidence for a vanadium-dependent nitrogenase.</title>
        <authorList>
            <person name="Imhoff J.F."/>
            <person name="Rahn T."/>
            <person name="Kunzel S."/>
            <person name="Neulinger S.C."/>
        </authorList>
    </citation>
    <scope>NUCLEOTIDE SEQUENCE [LARGE SCALE GENOMIC DNA]</scope>
    <source>
        <strain evidence="2 3">DSM 16996</strain>
    </source>
</reference>
<gene>
    <name evidence="2" type="ORF">CCR94_21860</name>
</gene>
<sequence length="61" mass="6587">MVDPNFDQNPTEVKDAATEAAPWTKSTNHLPVAEGVTYHDIENSSASTCPMTKQKKRGGLA</sequence>